<dbReference type="SMART" id="SM00339">
    <property type="entry name" value="FH"/>
    <property type="match status" value="1"/>
</dbReference>
<reference evidence="7 8" key="1">
    <citation type="journal article" date="2017" name="G3 (Bethesda)">
        <title>First Draft Genome Sequence of the Pathogenic Fungus Lomentospora prolificans (Formerly Scedosporium prolificans).</title>
        <authorList>
            <person name="Luo R."/>
            <person name="Zimin A."/>
            <person name="Workman R."/>
            <person name="Fan Y."/>
            <person name="Pertea G."/>
            <person name="Grossman N."/>
            <person name="Wear M.P."/>
            <person name="Jia B."/>
            <person name="Miller H."/>
            <person name="Casadevall A."/>
            <person name="Timp W."/>
            <person name="Zhang S.X."/>
            <person name="Salzberg S.L."/>
        </authorList>
    </citation>
    <scope>NUCLEOTIDE SEQUENCE [LARGE SCALE GENOMIC DNA]</scope>
    <source>
        <strain evidence="7 8">JHH-5317</strain>
    </source>
</reference>
<dbReference type="SUPFAM" id="SSF46785">
    <property type="entry name" value="Winged helix' DNA-binding domain"/>
    <property type="match status" value="1"/>
</dbReference>
<feature type="region of interest" description="Disordered" evidence="5">
    <location>
        <begin position="296"/>
        <end position="379"/>
    </location>
</feature>
<dbReference type="CDD" id="cd00059">
    <property type="entry name" value="FH_FOX"/>
    <property type="match status" value="1"/>
</dbReference>
<dbReference type="OrthoDB" id="5954824at2759"/>
<dbReference type="PROSITE" id="PS50039">
    <property type="entry name" value="FORK_HEAD_3"/>
    <property type="match status" value="1"/>
</dbReference>
<feature type="DNA-binding region" description="Fork-head" evidence="4">
    <location>
        <begin position="206"/>
        <end position="301"/>
    </location>
</feature>
<dbReference type="Proteomes" id="UP000233524">
    <property type="component" value="Unassembled WGS sequence"/>
</dbReference>
<dbReference type="AlphaFoldDB" id="A0A2N3NC19"/>
<dbReference type="InterPro" id="IPR030456">
    <property type="entry name" value="TF_fork_head_CS_2"/>
</dbReference>
<dbReference type="InterPro" id="IPR050211">
    <property type="entry name" value="FOX_domain-containing"/>
</dbReference>
<evidence type="ECO:0000256" key="1">
    <source>
        <dbReference type="ARBA" id="ARBA00004123"/>
    </source>
</evidence>
<dbReference type="Gene3D" id="1.10.10.10">
    <property type="entry name" value="Winged helix-like DNA-binding domain superfamily/Winged helix DNA-binding domain"/>
    <property type="match status" value="1"/>
</dbReference>
<evidence type="ECO:0000259" key="6">
    <source>
        <dbReference type="PROSITE" id="PS50039"/>
    </source>
</evidence>
<dbReference type="InterPro" id="IPR001766">
    <property type="entry name" value="Fork_head_dom"/>
</dbReference>
<dbReference type="STRING" id="41688.A0A2N3NC19"/>
<feature type="compositionally biased region" description="Polar residues" evidence="5">
    <location>
        <begin position="448"/>
        <end position="457"/>
    </location>
</feature>
<dbReference type="GO" id="GO:0000978">
    <property type="term" value="F:RNA polymerase II cis-regulatory region sequence-specific DNA binding"/>
    <property type="evidence" value="ECO:0007669"/>
    <property type="project" value="TreeGrafter"/>
</dbReference>
<dbReference type="Pfam" id="PF00250">
    <property type="entry name" value="Forkhead"/>
    <property type="match status" value="1"/>
</dbReference>
<keyword evidence="8" id="KW-1185">Reference proteome</keyword>
<organism evidence="7 8">
    <name type="scientific">Lomentospora prolificans</name>
    <dbReference type="NCBI Taxonomy" id="41688"/>
    <lineage>
        <taxon>Eukaryota</taxon>
        <taxon>Fungi</taxon>
        <taxon>Dikarya</taxon>
        <taxon>Ascomycota</taxon>
        <taxon>Pezizomycotina</taxon>
        <taxon>Sordariomycetes</taxon>
        <taxon>Hypocreomycetidae</taxon>
        <taxon>Microascales</taxon>
        <taxon>Microascaceae</taxon>
        <taxon>Lomentospora</taxon>
    </lineage>
</organism>
<evidence type="ECO:0000256" key="2">
    <source>
        <dbReference type="ARBA" id="ARBA00023125"/>
    </source>
</evidence>
<dbReference type="PANTHER" id="PTHR11829:SF343">
    <property type="entry name" value="FORK-HEAD DOMAIN-CONTAINING PROTEIN"/>
    <property type="match status" value="1"/>
</dbReference>
<comment type="subcellular location">
    <subcellularLocation>
        <location evidence="1 4">Nucleus</location>
    </subcellularLocation>
</comment>
<feature type="domain" description="Fork-head" evidence="6">
    <location>
        <begin position="206"/>
        <end position="301"/>
    </location>
</feature>
<evidence type="ECO:0000256" key="4">
    <source>
        <dbReference type="PROSITE-ProRule" id="PRU00089"/>
    </source>
</evidence>
<feature type="region of interest" description="Disordered" evidence="5">
    <location>
        <begin position="509"/>
        <end position="536"/>
    </location>
</feature>
<dbReference type="InParanoid" id="A0A2N3NC19"/>
<evidence type="ECO:0000313" key="7">
    <source>
        <dbReference type="EMBL" id="PKS09978.1"/>
    </source>
</evidence>
<dbReference type="InterPro" id="IPR036388">
    <property type="entry name" value="WH-like_DNA-bd_sf"/>
</dbReference>
<feature type="compositionally biased region" description="Polar residues" evidence="5">
    <location>
        <begin position="298"/>
        <end position="308"/>
    </location>
</feature>
<evidence type="ECO:0000313" key="8">
    <source>
        <dbReference type="Proteomes" id="UP000233524"/>
    </source>
</evidence>
<feature type="region of interest" description="Disordered" evidence="5">
    <location>
        <begin position="759"/>
        <end position="788"/>
    </location>
</feature>
<dbReference type="GO" id="GO:0005634">
    <property type="term" value="C:nucleus"/>
    <property type="evidence" value="ECO:0007669"/>
    <property type="project" value="UniProtKB-SubCell"/>
</dbReference>
<dbReference type="PRINTS" id="PR00053">
    <property type="entry name" value="FORKHEAD"/>
</dbReference>
<dbReference type="PANTHER" id="PTHR11829">
    <property type="entry name" value="FORKHEAD BOX PROTEIN"/>
    <property type="match status" value="1"/>
</dbReference>
<protein>
    <recommendedName>
        <fullName evidence="6">Fork-head domain-containing protein</fullName>
    </recommendedName>
</protein>
<comment type="caution">
    <text evidence="7">The sequence shown here is derived from an EMBL/GenBank/DDBJ whole genome shotgun (WGS) entry which is preliminary data.</text>
</comment>
<dbReference type="GO" id="GO:0001228">
    <property type="term" value="F:DNA-binding transcription activator activity, RNA polymerase II-specific"/>
    <property type="evidence" value="ECO:0007669"/>
    <property type="project" value="UniProtKB-ARBA"/>
</dbReference>
<feature type="region of interest" description="Disordered" evidence="5">
    <location>
        <begin position="397"/>
        <end position="457"/>
    </location>
</feature>
<accession>A0A2N3NC19</accession>
<evidence type="ECO:0000256" key="5">
    <source>
        <dbReference type="SAM" id="MobiDB-lite"/>
    </source>
</evidence>
<dbReference type="VEuPathDB" id="FungiDB:jhhlp_004602"/>
<evidence type="ECO:0000256" key="3">
    <source>
        <dbReference type="ARBA" id="ARBA00023242"/>
    </source>
</evidence>
<dbReference type="FunFam" id="1.10.10.10:FF:000260">
    <property type="entry name" value="Forkhead transcription factor (Sep1)"/>
    <property type="match status" value="1"/>
</dbReference>
<name>A0A2N3NC19_9PEZI</name>
<proteinExistence type="predicted"/>
<dbReference type="InterPro" id="IPR036390">
    <property type="entry name" value="WH_DNA-bd_sf"/>
</dbReference>
<keyword evidence="3 4" id="KW-0539">Nucleus</keyword>
<gene>
    <name evidence="7" type="ORF">jhhlp_004602</name>
</gene>
<dbReference type="EMBL" id="NLAX01000010">
    <property type="protein sequence ID" value="PKS09978.1"/>
    <property type="molecule type" value="Genomic_DNA"/>
</dbReference>
<sequence>MANPTRFIAPNEPLNIFQDAYFENPMQMAQNHMASVPTNTAPRQRRPLQAANSNVVLNPPNRPGQIRMSPHKMMPAASQAALAALTPAQGNKLQPMPMEPPNKVHHTTDSLQKKPFLSKFKTVAQKPSIHHFGKENVRPNIYPAPGPSIATFEAHVQKPNGKRVLMDAPNIKDSRPAKKAKTAEEIQQIPIPPHDSFPPIVDDGTKPGHSYATLIGMAILRSPNRRLTLSQIYKWISDNYSFYKPNDAGWQNSIRHNLSLHKAFYKIERPKDDPGKGNYWCIEPGQEHTFLKEKPTRRFTSTSTTAETVISARPETAPTRMQMLAQAPPSMPAQTYSQRQAPPPRPQQSQAEPTLPPTQHSTTAEPAHATLPPLPTSQATIAAPDLSSDATIPVSDAAAPEENDKSTEADAPLDSLYSPLPPTMHSSPPIPRRVDLSGGTTPPPLGRNPTSSVSRPNNRAFAYMDDSGYISSLESSVMRQKPSVLTSEADRPRIKRGRAEEEIARLRASSYDSPTKGRSWNGYAPPSSSPLRNETNQMLPPLTPAVKLKAPSRAPPSVSPNTNLRIHRDKVQSMLQSPLRKMNGLFDDNNLPWSPAFKLDDPLFGGFDTSLEGTDFNIFQDAGDDVFNDLVNFDHSSPIKRTAKKSRLDRSQSTSAITTMTSFELGISKTPDIPTLKVWEDATAHPLDTPSRAFEGFSSPSRHLLDSHSPLMQSPSKLPANLSIVPPEGDWNALAFDPADFIIESQDCAGVDILQGFAKIGSGSQNPAPRSNKPDSKPGISRFYSSGF</sequence>
<keyword evidence="2 4" id="KW-0238">DNA-binding</keyword>
<dbReference type="PROSITE" id="PS00658">
    <property type="entry name" value="FORK_HEAD_2"/>
    <property type="match status" value="1"/>
</dbReference>